<keyword evidence="3" id="KW-1185">Reference proteome</keyword>
<name>A0A1D1V1P2_RAMVA</name>
<feature type="signal peptide" evidence="1">
    <location>
        <begin position="1"/>
        <end position="23"/>
    </location>
</feature>
<proteinExistence type="predicted"/>
<dbReference type="Proteomes" id="UP000186922">
    <property type="component" value="Unassembled WGS sequence"/>
</dbReference>
<dbReference type="EMBL" id="BDGG01000003">
    <property type="protein sequence ID" value="GAU95744.1"/>
    <property type="molecule type" value="Genomic_DNA"/>
</dbReference>
<comment type="caution">
    <text evidence="2">The sequence shown here is derived from an EMBL/GenBank/DDBJ whole genome shotgun (WGS) entry which is preliminary data.</text>
</comment>
<organism evidence="2 3">
    <name type="scientific">Ramazzottius varieornatus</name>
    <name type="common">Water bear</name>
    <name type="synonym">Tardigrade</name>
    <dbReference type="NCBI Taxonomy" id="947166"/>
    <lineage>
        <taxon>Eukaryota</taxon>
        <taxon>Metazoa</taxon>
        <taxon>Ecdysozoa</taxon>
        <taxon>Tardigrada</taxon>
        <taxon>Eutardigrada</taxon>
        <taxon>Parachela</taxon>
        <taxon>Hypsibioidea</taxon>
        <taxon>Ramazzottiidae</taxon>
        <taxon>Ramazzottius</taxon>
    </lineage>
</organism>
<evidence type="ECO:0000256" key="1">
    <source>
        <dbReference type="SAM" id="SignalP"/>
    </source>
</evidence>
<evidence type="ECO:0000313" key="2">
    <source>
        <dbReference type="EMBL" id="GAU95744.1"/>
    </source>
</evidence>
<sequence length="71" mass="7530">MASSNSLALSLIVLTSLIAFSAGTVRYYGAYLSYATGDTFITTYQLHGGSILAHRKWLVECLDGEAVIGIG</sequence>
<keyword evidence="1" id="KW-0732">Signal</keyword>
<gene>
    <name evidence="2" type="primary">RvY_07310-1</name>
    <name evidence="2" type="synonym">RvY_07310.1</name>
    <name evidence="2" type="ORF">RvY_07310</name>
</gene>
<dbReference type="AlphaFoldDB" id="A0A1D1V1P2"/>
<dbReference type="OrthoDB" id="10559340at2759"/>
<accession>A0A1D1V1P2</accession>
<evidence type="ECO:0000313" key="3">
    <source>
        <dbReference type="Proteomes" id="UP000186922"/>
    </source>
</evidence>
<protein>
    <submittedName>
        <fullName evidence="2">Uncharacterized protein</fullName>
    </submittedName>
</protein>
<reference evidence="2 3" key="1">
    <citation type="journal article" date="2016" name="Nat. Commun.">
        <title>Extremotolerant tardigrade genome and improved radiotolerance of human cultured cells by tardigrade-unique protein.</title>
        <authorList>
            <person name="Hashimoto T."/>
            <person name="Horikawa D.D."/>
            <person name="Saito Y."/>
            <person name="Kuwahara H."/>
            <person name="Kozuka-Hata H."/>
            <person name="Shin-I T."/>
            <person name="Minakuchi Y."/>
            <person name="Ohishi K."/>
            <person name="Motoyama A."/>
            <person name="Aizu T."/>
            <person name="Enomoto A."/>
            <person name="Kondo K."/>
            <person name="Tanaka S."/>
            <person name="Hara Y."/>
            <person name="Koshikawa S."/>
            <person name="Sagara H."/>
            <person name="Miura T."/>
            <person name="Yokobori S."/>
            <person name="Miyagawa K."/>
            <person name="Suzuki Y."/>
            <person name="Kubo T."/>
            <person name="Oyama M."/>
            <person name="Kohara Y."/>
            <person name="Fujiyama A."/>
            <person name="Arakawa K."/>
            <person name="Katayama T."/>
            <person name="Toyoda A."/>
            <person name="Kunieda T."/>
        </authorList>
    </citation>
    <scope>NUCLEOTIDE SEQUENCE [LARGE SCALE GENOMIC DNA]</scope>
    <source>
        <strain evidence="2 3">YOKOZUNA-1</strain>
    </source>
</reference>
<feature type="chain" id="PRO_5008897935" evidence="1">
    <location>
        <begin position="24"/>
        <end position="71"/>
    </location>
</feature>